<proteinExistence type="predicted"/>
<dbReference type="EMBL" id="UGIX01000001">
    <property type="protein sequence ID" value="STP64637.1"/>
    <property type="molecule type" value="Genomic_DNA"/>
</dbReference>
<evidence type="ECO:0000313" key="4">
    <source>
        <dbReference type="Proteomes" id="UP000254396"/>
    </source>
</evidence>
<dbReference type="Proteomes" id="UP001221642">
    <property type="component" value="Chromosome"/>
</dbReference>
<evidence type="ECO:0000313" key="3">
    <source>
        <dbReference type="EMBL" id="WER42057.1"/>
    </source>
</evidence>
<reference evidence="1 4" key="1">
    <citation type="submission" date="2018-06" db="EMBL/GenBank/DDBJ databases">
        <authorList>
            <consortium name="Pathogen Informatics"/>
            <person name="Doyle S."/>
        </authorList>
    </citation>
    <scope>NUCLEOTIDE SEQUENCE [LARGE SCALE GENOMIC DNA]</scope>
    <source>
        <strain evidence="1 4">NCTC13379</strain>
    </source>
</reference>
<dbReference type="Proteomes" id="UP000254396">
    <property type="component" value="Unassembled WGS sequence"/>
</dbReference>
<accession>A0AAX2KQA3</accession>
<dbReference type="EMBL" id="CP119159">
    <property type="protein sequence ID" value="WEH23428.1"/>
    <property type="molecule type" value="Genomic_DNA"/>
</dbReference>
<organism evidence="1 4">
    <name type="scientific">Enterococcus faecalis</name>
    <name type="common">Streptococcus faecalis</name>
    <dbReference type="NCBI Taxonomy" id="1351"/>
    <lineage>
        <taxon>Bacteria</taxon>
        <taxon>Bacillati</taxon>
        <taxon>Bacillota</taxon>
        <taxon>Bacilli</taxon>
        <taxon>Lactobacillales</taxon>
        <taxon>Enterococcaceae</taxon>
        <taxon>Enterococcus</taxon>
    </lineage>
</organism>
<reference evidence="2 5" key="2">
    <citation type="submission" date="2023-02" db="EMBL/GenBank/DDBJ databases">
        <title>Results of the 2020 Genomic Proficiency Test for the network of European Union Reference Laboratory for Antimicrobial Resistance assessing whole genome sequencing capacities.</title>
        <authorList>
            <person name="Hoffmann M."/>
            <person name="Luo Y."/>
            <person name="Sorensen L.H."/>
            <person name="Pedersen S.K."/>
            <person name="Hendriksen R.S."/>
        </authorList>
    </citation>
    <scope>NUCLEOTIDE SEQUENCE [LARGE SCALE GENOMIC DNA]</scope>
    <source>
        <strain evidence="2 5">GENOMIC22-006</strain>
    </source>
</reference>
<gene>
    <name evidence="1" type="ORF">NCTC13379_01247</name>
    <name evidence="3" type="ORF">P0083_12060</name>
    <name evidence="2" type="ORF">P0D81_05230</name>
</gene>
<dbReference type="Proteomes" id="UP001222182">
    <property type="component" value="Chromosome"/>
</dbReference>
<dbReference type="AlphaFoldDB" id="A0AAX2KQA3"/>
<protein>
    <recommendedName>
        <fullName evidence="7">Glyoxalase</fullName>
    </recommendedName>
</protein>
<reference evidence="3 6" key="3">
    <citation type="submission" date="2023-03" db="EMBL/GenBank/DDBJ databases">
        <title>Complete genome sequence of an Enterococcus faecalis urinary isolate.</title>
        <authorList>
            <person name="Brauer A.L."/>
            <person name="Armbruster C.E."/>
        </authorList>
    </citation>
    <scope>NUCLEOTIDE SEQUENCE [LARGE SCALE GENOMIC DNA]</scope>
    <source>
        <strain evidence="3 6">3143</strain>
    </source>
</reference>
<dbReference type="RefSeq" id="WP_002387152.1">
    <property type="nucleotide sequence ID" value="NZ_AP031218.1"/>
</dbReference>
<dbReference type="EMBL" id="CP119528">
    <property type="protein sequence ID" value="WER42057.1"/>
    <property type="molecule type" value="Genomic_DNA"/>
</dbReference>
<evidence type="ECO:0008006" key="7">
    <source>
        <dbReference type="Google" id="ProtNLM"/>
    </source>
</evidence>
<evidence type="ECO:0000313" key="6">
    <source>
        <dbReference type="Proteomes" id="UP001222182"/>
    </source>
</evidence>
<sequence length="56" mass="6492">MEKYTIGVVPLTIETKEYCQNWFVSNQVECQIIQGTNILLHLHHIDGLVIEVTDHQ</sequence>
<evidence type="ECO:0000313" key="5">
    <source>
        <dbReference type="Proteomes" id="UP001221642"/>
    </source>
</evidence>
<evidence type="ECO:0000313" key="2">
    <source>
        <dbReference type="EMBL" id="WEH23428.1"/>
    </source>
</evidence>
<evidence type="ECO:0000313" key="1">
    <source>
        <dbReference type="EMBL" id="STP64637.1"/>
    </source>
</evidence>
<name>A0AAX2KQA3_ENTFL</name>